<organism evidence="3 4">
    <name type="scientific">Aspergillus taichungensis</name>
    <dbReference type="NCBI Taxonomy" id="482145"/>
    <lineage>
        <taxon>Eukaryota</taxon>
        <taxon>Fungi</taxon>
        <taxon>Dikarya</taxon>
        <taxon>Ascomycota</taxon>
        <taxon>Pezizomycotina</taxon>
        <taxon>Eurotiomycetes</taxon>
        <taxon>Eurotiomycetidae</taxon>
        <taxon>Eurotiales</taxon>
        <taxon>Aspergillaceae</taxon>
        <taxon>Aspergillus</taxon>
        <taxon>Aspergillus subgen. Circumdati</taxon>
    </lineage>
</organism>
<gene>
    <name evidence="3" type="ORF">BDW42DRAFT_9531</name>
</gene>
<dbReference type="Proteomes" id="UP000235023">
    <property type="component" value="Unassembled WGS sequence"/>
</dbReference>
<sequence>MSAKIDSNHKFLYAVIKHNVGSIDYKAVAKATSMTEGAARMRMSRLRKSLDTHVDKDAKVDPKTAKSVDAVPSDSDTPTPKKPRLMKKGKTVSKTETPADEAAGAN</sequence>
<feature type="compositionally biased region" description="Basic and acidic residues" evidence="1">
    <location>
        <begin position="48"/>
        <end position="66"/>
    </location>
</feature>
<name>A0A2J5HJ02_9EURO</name>
<feature type="compositionally biased region" description="Basic residues" evidence="1">
    <location>
        <begin position="81"/>
        <end position="91"/>
    </location>
</feature>
<dbReference type="AlphaFoldDB" id="A0A2J5HJ02"/>
<accession>A0A2J5HJ02</accession>
<evidence type="ECO:0000256" key="1">
    <source>
        <dbReference type="SAM" id="MobiDB-lite"/>
    </source>
</evidence>
<evidence type="ECO:0000259" key="2">
    <source>
        <dbReference type="Pfam" id="PF22980"/>
    </source>
</evidence>
<evidence type="ECO:0000313" key="4">
    <source>
        <dbReference type="Proteomes" id="UP000235023"/>
    </source>
</evidence>
<dbReference type="EMBL" id="KZ559604">
    <property type="protein sequence ID" value="PLN77041.1"/>
    <property type="molecule type" value="Genomic_DNA"/>
</dbReference>
<proteinExistence type="predicted"/>
<evidence type="ECO:0000313" key="3">
    <source>
        <dbReference type="EMBL" id="PLN77041.1"/>
    </source>
</evidence>
<protein>
    <recommendedName>
        <fullName evidence="2">Myb-like DNA-binding domain-containing protein</fullName>
    </recommendedName>
</protein>
<dbReference type="Pfam" id="PF22980">
    <property type="entry name" value="Myb_DNA-bind_8"/>
    <property type="match status" value="1"/>
</dbReference>
<dbReference type="OrthoDB" id="3944408at2759"/>
<dbReference type="InterPro" id="IPR054505">
    <property type="entry name" value="Myb_DNA-bind_8"/>
</dbReference>
<feature type="domain" description="Myb-like DNA-binding" evidence="2">
    <location>
        <begin position="6"/>
        <end position="51"/>
    </location>
</feature>
<feature type="region of interest" description="Disordered" evidence="1">
    <location>
        <begin position="45"/>
        <end position="106"/>
    </location>
</feature>
<reference evidence="4" key="1">
    <citation type="submission" date="2017-12" db="EMBL/GenBank/DDBJ databases">
        <authorList>
            <consortium name="DOE Joint Genome Institute"/>
            <person name="Mondo S.J."/>
            <person name="Kjaerbolling I."/>
            <person name="Vesth T.C."/>
            <person name="Frisvad J.C."/>
            <person name="Nybo J.L."/>
            <person name="Theobald S."/>
            <person name="Kuo A."/>
            <person name="Bowyer P."/>
            <person name="Matsuda Y."/>
            <person name="Lyhne E.K."/>
            <person name="Kogle M.E."/>
            <person name="Clum A."/>
            <person name="Lipzen A."/>
            <person name="Salamov A."/>
            <person name="Ngan C.Y."/>
            <person name="Daum C."/>
            <person name="Chiniquy J."/>
            <person name="Barry K."/>
            <person name="LaButti K."/>
            <person name="Haridas S."/>
            <person name="Simmons B.A."/>
            <person name="Magnuson J.K."/>
            <person name="Mortensen U.H."/>
            <person name="Larsen T.O."/>
            <person name="Grigoriev I.V."/>
            <person name="Baker S.E."/>
            <person name="Andersen M.R."/>
            <person name="Nordberg H.P."/>
            <person name="Cantor M.N."/>
            <person name="Hua S.X."/>
        </authorList>
    </citation>
    <scope>NUCLEOTIDE SEQUENCE [LARGE SCALE GENOMIC DNA]</scope>
    <source>
        <strain evidence="4">IBT 19404</strain>
    </source>
</reference>
<keyword evidence="4" id="KW-1185">Reference proteome</keyword>